<reference evidence="3" key="1">
    <citation type="journal article" date="2011" name="PLoS Genet.">
        <title>Genomic analysis of the necrotrophic fungal pathogens Sclerotinia sclerotiorum and Botrytis cinerea.</title>
        <authorList>
            <person name="Amselem J."/>
            <person name="Cuomo C.A."/>
            <person name="van Kan J.A."/>
            <person name="Viaud M."/>
            <person name="Benito E.P."/>
            <person name="Couloux A."/>
            <person name="Coutinho P.M."/>
            <person name="de Vries R.P."/>
            <person name="Dyer P.S."/>
            <person name="Fillinger S."/>
            <person name="Fournier E."/>
            <person name="Gout L."/>
            <person name="Hahn M."/>
            <person name="Kohn L."/>
            <person name="Lapalu N."/>
            <person name="Plummer K.M."/>
            <person name="Pradier J.M."/>
            <person name="Quevillon E."/>
            <person name="Sharon A."/>
            <person name="Simon A."/>
            <person name="ten Have A."/>
            <person name="Tudzynski B."/>
            <person name="Tudzynski P."/>
            <person name="Wincker P."/>
            <person name="Andrew M."/>
            <person name="Anthouard V."/>
            <person name="Beever R.E."/>
            <person name="Beffa R."/>
            <person name="Benoit I."/>
            <person name="Bouzid O."/>
            <person name="Brault B."/>
            <person name="Chen Z."/>
            <person name="Choquer M."/>
            <person name="Collemare J."/>
            <person name="Cotton P."/>
            <person name="Danchin E.G."/>
            <person name="Da Silva C."/>
            <person name="Gautier A."/>
            <person name="Giraud C."/>
            <person name="Giraud T."/>
            <person name="Gonzalez C."/>
            <person name="Grossetete S."/>
            <person name="Guldener U."/>
            <person name="Henrissat B."/>
            <person name="Howlett B.J."/>
            <person name="Kodira C."/>
            <person name="Kretschmer M."/>
            <person name="Lappartient A."/>
            <person name="Leroch M."/>
            <person name="Levis C."/>
            <person name="Mauceli E."/>
            <person name="Neuveglise C."/>
            <person name="Oeser B."/>
            <person name="Pearson M."/>
            <person name="Poulain J."/>
            <person name="Poussereau N."/>
            <person name="Quesneville H."/>
            <person name="Rascle C."/>
            <person name="Schumacher J."/>
            <person name="Segurens B."/>
            <person name="Sexton A."/>
            <person name="Silva E."/>
            <person name="Sirven C."/>
            <person name="Soanes D.M."/>
            <person name="Talbot N.J."/>
            <person name="Templeton M."/>
            <person name="Yandava C."/>
            <person name="Yarden O."/>
            <person name="Zeng Q."/>
            <person name="Rollins J.A."/>
            <person name="Lebrun M.H."/>
            <person name="Dickman M."/>
        </authorList>
    </citation>
    <scope>NUCLEOTIDE SEQUENCE [LARGE SCALE GENOMIC DNA]</scope>
    <source>
        <strain evidence="3">T4</strain>
    </source>
</reference>
<dbReference type="AlphaFoldDB" id="G2YX24"/>
<evidence type="ECO:0000313" key="3">
    <source>
        <dbReference type="Proteomes" id="UP000008177"/>
    </source>
</evidence>
<accession>G2YX24</accession>
<sequence>MSDSAEARFEVFNLQDGDRLHVVEICELGEFENSYHVEIDAKKEELIEDVVPAEIEESIEEEQVAIERGKPLSPLPPNFQSPTPKSPNHHYPSRNRYRHTQFNIQHSTRNTNKPLQYQQLPRPSIHSYHI</sequence>
<gene>
    <name evidence="2" type="ORF">BofuT4_P148720.1</name>
</gene>
<dbReference type="InParanoid" id="G2YX24"/>
<feature type="compositionally biased region" description="Basic residues" evidence="1">
    <location>
        <begin position="87"/>
        <end position="98"/>
    </location>
</feature>
<protein>
    <submittedName>
        <fullName evidence="2">Uncharacterized protein</fullName>
    </submittedName>
</protein>
<dbReference type="EMBL" id="FQ790359">
    <property type="protein sequence ID" value="CCD56262.1"/>
    <property type="molecule type" value="Genomic_DNA"/>
</dbReference>
<proteinExistence type="predicted"/>
<dbReference type="Proteomes" id="UP000008177">
    <property type="component" value="Unplaced contigs"/>
</dbReference>
<dbReference type="HOGENOM" id="CLU_2120745_0_0_1"/>
<evidence type="ECO:0000313" key="2">
    <source>
        <dbReference type="EMBL" id="CCD56262.1"/>
    </source>
</evidence>
<organism evidence="2 3">
    <name type="scientific">Botryotinia fuckeliana (strain T4)</name>
    <name type="common">Noble rot fungus</name>
    <name type="synonym">Botrytis cinerea</name>
    <dbReference type="NCBI Taxonomy" id="999810"/>
    <lineage>
        <taxon>Eukaryota</taxon>
        <taxon>Fungi</taxon>
        <taxon>Dikarya</taxon>
        <taxon>Ascomycota</taxon>
        <taxon>Pezizomycotina</taxon>
        <taxon>Leotiomycetes</taxon>
        <taxon>Helotiales</taxon>
        <taxon>Sclerotiniaceae</taxon>
        <taxon>Botrytis</taxon>
    </lineage>
</organism>
<evidence type="ECO:0000256" key="1">
    <source>
        <dbReference type="SAM" id="MobiDB-lite"/>
    </source>
</evidence>
<name>G2YX24_BOTF4</name>
<feature type="region of interest" description="Disordered" evidence="1">
    <location>
        <begin position="68"/>
        <end position="98"/>
    </location>
</feature>